<sequence length="70" mass="7774">MCNVTVLPSSSVASIIVTMNASHLPVSLQVLDVSQAEVVTTSSFSQRYVDFAKLPSLISYVDLSQHWYRR</sequence>
<keyword evidence="2" id="KW-1185">Reference proteome</keyword>
<protein>
    <submittedName>
        <fullName evidence="1">Uncharacterized protein</fullName>
    </submittedName>
</protein>
<name>A0A0S4J138_BODSA</name>
<evidence type="ECO:0000313" key="2">
    <source>
        <dbReference type="Proteomes" id="UP000051952"/>
    </source>
</evidence>
<dbReference type="AlphaFoldDB" id="A0A0S4J138"/>
<accession>A0A0S4J138</accession>
<dbReference type="Proteomes" id="UP000051952">
    <property type="component" value="Unassembled WGS sequence"/>
</dbReference>
<reference evidence="2" key="1">
    <citation type="submission" date="2015-09" db="EMBL/GenBank/DDBJ databases">
        <authorList>
            <consortium name="Pathogen Informatics"/>
        </authorList>
    </citation>
    <scope>NUCLEOTIDE SEQUENCE [LARGE SCALE GENOMIC DNA]</scope>
    <source>
        <strain evidence="2">Lake Konstanz</strain>
    </source>
</reference>
<proteinExistence type="predicted"/>
<dbReference type="EMBL" id="CYKH01000827">
    <property type="protein sequence ID" value="CUG46414.1"/>
    <property type="molecule type" value="Genomic_DNA"/>
</dbReference>
<evidence type="ECO:0000313" key="1">
    <source>
        <dbReference type="EMBL" id="CUG46414.1"/>
    </source>
</evidence>
<organism evidence="1 2">
    <name type="scientific">Bodo saltans</name>
    <name type="common">Flagellated protozoan</name>
    <dbReference type="NCBI Taxonomy" id="75058"/>
    <lineage>
        <taxon>Eukaryota</taxon>
        <taxon>Discoba</taxon>
        <taxon>Euglenozoa</taxon>
        <taxon>Kinetoplastea</taxon>
        <taxon>Metakinetoplastina</taxon>
        <taxon>Eubodonida</taxon>
        <taxon>Bodonidae</taxon>
        <taxon>Bodo</taxon>
    </lineage>
</organism>
<gene>
    <name evidence="1" type="ORF">BSAL_79770</name>
</gene>
<dbReference type="VEuPathDB" id="TriTrypDB:BSAL_79770"/>